<keyword evidence="2" id="KW-1133">Transmembrane helix</keyword>
<gene>
    <name evidence="3" type="ORF">BXYJ_LOCUS11014</name>
</gene>
<dbReference type="Proteomes" id="UP000582659">
    <property type="component" value="Unassembled WGS sequence"/>
</dbReference>
<feature type="compositionally biased region" description="Basic and acidic residues" evidence="1">
    <location>
        <begin position="327"/>
        <end position="343"/>
    </location>
</feature>
<keyword evidence="2" id="KW-0812">Transmembrane</keyword>
<accession>A0A1I7RX91</accession>
<feature type="compositionally biased region" description="Pro residues" evidence="1">
    <location>
        <begin position="259"/>
        <end position="271"/>
    </location>
</feature>
<evidence type="ECO:0000313" key="7">
    <source>
        <dbReference type="WBParaSite" id="BXY_0535500.1"/>
    </source>
</evidence>
<reference evidence="7" key="1">
    <citation type="submission" date="2016-11" db="UniProtKB">
        <authorList>
            <consortium name="WormBaseParasite"/>
        </authorList>
    </citation>
    <scope>IDENTIFICATION</scope>
</reference>
<proteinExistence type="predicted"/>
<reference evidence="4" key="2">
    <citation type="submission" date="2020-08" db="EMBL/GenBank/DDBJ databases">
        <authorList>
            <person name="Kikuchi T."/>
        </authorList>
    </citation>
    <scope>NUCLEOTIDE SEQUENCE</scope>
    <source>
        <strain evidence="3">Ka4C1</strain>
    </source>
</reference>
<feature type="compositionally biased region" description="Low complexity" evidence="1">
    <location>
        <begin position="93"/>
        <end position="106"/>
    </location>
</feature>
<keyword evidence="2" id="KW-0472">Membrane</keyword>
<feature type="compositionally biased region" description="Polar residues" evidence="1">
    <location>
        <begin position="354"/>
        <end position="380"/>
    </location>
</feature>
<keyword evidence="6" id="KW-1185">Reference proteome</keyword>
<feature type="region of interest" description="Disordered" evidence="1">
    <location>
        <begin position="89"/>
        <end position="108"/>
    </location>
</feature>
<feature type="region of interest" description="Disordered" evidence="1">
    <location>
        <begin position="257"/>
        <end position="380"/>
    </location>
</feature>
<dbReference type="AlphaFoldDB" id="A0A1I7RX91"/>
<feature type="compositionally biased region" description="Polar residues" evidence="1">
    <location>
        <begin position="296"/>
        <end position="305"/>
    </location>
</feature>
<dbReference type="Proteomes" id="UP000659654">
    <property type="component" value="Unassembled WGS sequence"/>
</dbReference>
<evidence type="ECO:0000256" key="2">
    <source>
        <dbReference type="SAM" id="Phobius"/>
    </source>
</evidence>
<sequence length="380" mass="41920">MDCGCIPPPPDFDLPPPPDPSLIWDLLSDEPIAEFLELNYGQCEFNPVFNVLKGNEVYVSVVLCVLFIITAVGFLVGALIYRRRRNNQKRCPSSSLNSTTKTNSGSAETVVTANQWPYGQKVLSPQMIHSPSFYQPIVAQNSQGALIRSLPLCHNQKFVNYPQIAAGNFPQTCQNPCQNPGNFAQNTGSFGHHHPNCPPNFQTMPYAYNNSCCMHSNNGYCTLSSQPPHYEEIHHEAPHYAANPIHDPQRASIADLARRPPPQCRPPPPPVADNEYYLPPNVHINNNAPIPRPRNQQSSQSTLSDENSDLEGYLNHAPQLGAPHCAVDPKGRESGYGTGEKRPSGSKMSHPRSPLSQSSPPNRSVTVTQKPSPKQNMTYV</sequence>
<feature type="compositionally biased region" description="Low complexity" evidence="1">
    <location>
        <begin position="284"/>
        <end position="295"/>
    </location>
</feature>
<dbReference type="OrthoDB" id="10484302at2759"/>
<evidence type="ECO:0000313" key="6">
    <source>
        <dbReference type="Proteomes" id="UP000659654"/>
    </source>
</evidence>
<protein>
    <submittedName>
        <fullName evidence="3">(pine wood nematode) hypothetical protein</fullName>
    </submittedName>
</protein>
<dbReference type="EMBL" id="CAJFDI010000005">
    <property type="protein sequence ID" value="CAD5230492.1"/>
    <property type="molecule type" value="Genomic_DNA"/>
</dbReference>
<dbReference type="Proteomes" id="UP000095284">
    <property type="component" value="Unplaced"/>
</dbReference>
<dbReference type="WBParaSite" id="BXY_0535500.1">
    <property type="protein sequence ID" value="BXY_0535500.1"/>
    <property type="gene ID" value="BXY_0535500"/>
</dbReference>
<evidence type="ECO:0000313" key="3">
    <source>
        <dbReference type="EMBL" id="CAD5230492.1"/>
    </source>
</evidence>
<feature type="transmembrane region" description="Helical" evidence="2">
    <location>
        <begin position="57"/>
        <end position="81"/>
    </location>
</feature>
<evidence type="ECO:0000313" key="5">
    <source>
        <dbReference type="Proteomes" id="UP000095284"/>
    </source>
</evidence>
<dbReference type="EMBL" id="CAJFCV020000005">
    <property type="protein sequence ID" value="CAG9121441.1"/>
    <property type="molecule type" value="Genomic_DNA"/>
</dbReference>
<name>A0A1I7RX91_BURXY</name>
<evidence type="ECO:0000256" key="1">
    <source>
        <dbReference type="SAM" id="MobiDB-lite"/>
    </source>
</evidence>
<organism evidence="5 7">
    <name type="scientific">Bursaphelenchus xylophilus</name>
    <name type="common">Pinewood nematode worm</name>
    <name type="synonym">Aphelenchoides xylophilus</name>
    <dbReference type="NCBI Taxonomy" id="6326"/>
    <lineage>
        <taxon>Eukaryota</taxon>
        <taxon>Metazoa</taxon>
        <taxon>Ecdysozoa</taxon>
        <taxon>Nematoda</taxon>
        <taxon>Chromadorea</taxon>
        <taxon>Rhabditida</taxon>
        <taxon>Tylenchina</taxon>
        <taxon>Tylenchomorpha</taxon>
        <taxon>Aphelenchoidea</taxon>
        <taxon>Aphelenchoididae</taxon>
        <taxon>Bursaphelenchus</taxon>
    </lineage>
</organism>
<evidence type="ECO:0000313" key="4">
    <source>
        <dbReference type="EMBL" id="CAG9121441.1"/>
    </source>
</evidence>